<organism evidence="2 3">
    <name type="scientific">Tripterygium wilfordii</name>
    <name type="common">Thunder God vine</name>
    <dbReference type="NCBI Taxonomy" id="458696"/>
    <lineage>
        <taxon>Eukaryota</taxon>
        <taxon>Viridiplantae</taxon>
        <taxon>Streptophyta</taxon>
        <taxon>Embryophyta</taxon>
        <taxon>Tracheophyta</taxon>
        <taxon>Spermatophyta</taxon>
        <taxon>Magnoliopsida</taxon>
        <taxon>eudicotyledons</taxon>
        <taxon>Gunneridae</taxon>
        <taxon>Pentapetalae</taxon>
        <taxon>rosids</taxon>
        <taxon>fabids</taxon>
        <taxon>Celastrales</taxon>
        <taxon>Celastraceae</taxon>
        <taxon>Tripterygium</taxon>
    </lineage>
</organism>
<protein>
    <submittedName>
        <fullName evidence="2">Uncharacterized protein</fullName>
    </submittedName>
</protein>
<dbReference type="AlphaFoldDB" id="A0A7J7CBE0"/>
<comment type="caution">
    <text evidence="2">The sequence shown here is derived from an EMBL/GenBank/DDBJ whole genome shotgun (WGS) entry which is preliminary data.</text>
</comment>
<dbReference type="EMBL" id="JAAARO010000018">
    <property type="protein sequence ID" value="KAF5731504.1"/>
    <property type="molecule type" value="Genomic_DNA"/>
</dbReference>
<evidence type="ECO:0000313" key="2">
    <source>
        <dbReference type="EMBL" id="KAF5731504.1"/>
    </source>
</evidence>
<feature type="compositionally biased region" description="Basic and acidic residues" evidence="1">
    <location>
        <begin position="53"/>
        <end position="65"/>
    </location>
</feature>
<evidence type="ECO:0000313" key="3">
    <source>
        <dbReference type="Proteomes" id="UP000593562"/>
    </source>
</evidence>
<gene>
    <name evidence="2" type="ORF">HS088_TW18G00182</name>
</gene>
<accession>A0A7J7CBE0</accession>
<sequence length="145" mass="16269">MQKKESQSLGICHRLFNFITKSLFPRSLKTLTWGSSSGHEADLGSEIPVFFKQSEEQGRSKEGKIRGPGKVEFAGESAAEEQEEDKKKGKSRASENGAMERPAPVVRIPRLWSVDSNINEKSDEFIRSKMEAMKRNVSLEPDQSP</sequence>
<feature type="region of interest" description="Disordered" evidence="1">
    <location>
        <begin position="52"/>
        <end position="104"/>
    </location>
</feature>
<proteinExistence type="predicted"/>
<evidence type="ECO:0000256" key="1">
    <source>
        <dbReference type="SAM" id="MobiDB-lite"/>
    </source>
</evidence>
<dbReference type="Proteomes" id="UP000593562">
    <property type="component" value="Unassembled WGS sequence"/>
</dbReference>
<reference evidence="2 3" key="1">
    <citation type="journal article" date="2020" name="Nat. Commun.">
        <title>Genome of Tripterygium wilfordii and identification of cytochrome P450 involved in triptolide biosynthesis.</title>
        <authorList>
            <person name="Tu L."/>
            <person name="Su P."/>
            <person name="Zhang Z."/>
            <person name="Gao L."/>
            <person name="Wang J."/>
            <person name="Hu T."/>
            <person name="Zhou J."/>
            <person name="Zhang Y."/>
            <person name="Zhao Y."/>
            <person name="Liu Y."/>
            <person name="Song Y."/>
            <person name="Tong Y."/>
            <person name="Lu Y."/>
            <person name="Yang J."/>
            <person name="Xu C."/>
            <person name="Jia M."/>
            <person name="Peters R.J."/>
            <person name="Huang L."/>
            <person name="Gao W."/>
        </authorList>
    </citation>
    <scope>NUCLEOTIDE SEQUENCE [LARGE SCALE GENOMIC DNA]</scope>
    <source>
        <strain evidence="3">cv. XIE 37</strain>
        <tissue evidence="2">Leaf</tissue>
    </source>
</reference>
<keyword evidence="3" id="KW-1185">Reference proteome</keyword>
<dbReference type="InParanoid" id="A0A7J7CBE0"/>
<name>A0A7J7CBE0_TRIWF</name>